<organism evidence="5 6">
    <name type="scientific">Spodoptera exigua</name>
    <name type="common">Beet armyworm</name>
    <name type="synonym">Noctua fulgens</name>
    <dbReference type="NCBI Taxonomy" id="7107"/>
    <lineage>
        <taxon>Eukaryota</taxon>
        <taxon>Metazoa</taxon>
        <taxon>Ecdysozoa</taxon>
        <taxon>Arthropoda</taxon>
        <taxon>Hexapoda</taxon>
        <taxon>Insecta</taxon>
        <taxon>Pterygota</taxon>
        <taxon>Neoptera</taxon>
        <taxon>Endopterygota</taxon>
        <taxon>Lepidoptera</taxon>
        <taxon>Glossata</taxon>
        <taxon>Ditrysia</taxon>
        <taxon>Noctuoidea</taxon>
        <taxon>Noctuidae</taxon>
        <taxon>Amphipyrinae</taxon>
        <taxon>Spodoptera</taxon>
    </lineage>
</organism>
<proteinExistence type="inferred from homology"/>
<dbReference type="SUPFAM" id="SSF51905">
    <property type="entry name" value="FAD/NAD(P)-binding domain"/>
    <property type="match status" value="3"/>
</dbReference>
<gene>
    <name evidence="5" type="ORF">HW555_005520</name>
</gene>
<reference evidence="5" key="1">
    <citation type="submission" date="2020-08" db="EMBL/GenBank/DDBJ databases">
        <title>Spodoptera exigua strain:BAW_Kor-Di-RS1 Genome sequencing and assembly.</title>
        <authorList>
            <person name="Kim J."/>
            <person name="Nam H.Y."/>
            <person name="Kwon M."/>
            <person name="Choi J.H."/>
            <person name="Cho S.R."/>
            <person name="Kim G.-H."/>
        </authorList>
    </citation>
    <scope>NUCLEOTIDE SEQUENCE</scope>
    <source>
        <strain evidence="5">BAW_Kor-Di-RS1</strain>
        <tissue evidence="5">Whole-body</tissue>
    </source>
</reference>
<feature type="domain" description="Glucose-methanol-choline oxidoreductase N-terminal" evidence="3">
    <location>
        <begin position="146"/>
        <end position="169"/>
    </location>
</feature>
<dbReference type="GO" id="GO:0050660">
    <property type="term" value="F:flavin adenine dinucleotide binding"/>
    <property type="evidence" value="ECO:0007669"/>
    <property type="project" value="InterPro"/>
</dbReference>
<evidence type="ECO:0000313" key="6">
    <source>
        <dbReference type="Proteomes" id="UP000648187"/>
    </source>
</evidence>
<dbReference type="InterPro" id="IPR000172">
    <property type="entry name" value="GMC_OxRdtase_N"/>
</dbReference>
<dbReference type="InterPro" id="IPR036188">
    <property type="entry name" value="FAD/NAD-bd_sf"/>
</dbReference>
<feature type="domain" description="Glucose-methanol-choline oxidoreductase N-terminal" evidence="4">
    <location>
        <begin position="1696"/>
        <end position="1710"/>
    </location>
</feature>
<accession>A0A835GIW2</accession>
<evidence type="ECO:0000256" key="1">
    <source>
        <dbReference type="ARBA" id="ARBA00010790"/>
    </source>
</evidence>
<sequence length="2005" mass="224361">MVRSILIFSAIVNQNLIICQSDVSIMQIPIINLLMQSAAPNYTPKNSGDLFDILRDKYPLPGGLKSPLPEYDYIIVGAGSAGCVLATRLTEDPNVSVLVIEAGKPENYFTDVPSLAPYFQLTEYAWPYFMEPQPGLINKKCYWPRGRAVGGTSVINYMIYTRGRPEEWDSMANAGNYGWSNAEVLKYFMKTEDAHLKGYENSPYRGVSGEMNIEFPSLRSPLIEAFLEAGRILGSPTIDYNSPDQLGFGYVQTNIKAGKRQSAAKIFLRPNKKRRNLHILHSTTVTKVLLDELTRTAYGVEYVRNRLQNKVTARREVIVSAGPIASPQLLMLSGIGPEEHLRSHGIPVIKNSPVGRTLYDHISYPGLVFTLNTTNIAFNENKDGSIANFLEWIQFGDNIVASPGGVEGLGYIKIIADGQDRIPDIELISLGGSIVADGGPKGSKAARRGMMISPEIFDKAFGAIDNTETWNVFPMLLHPKSVGYLELKDKNPFSHPSIYGNYLAHPQDIVTIIASIRYVQALAATPPFQRFGARLHRAEFSACQDMPYDSDEYWECALRILTITLHHQIATCRMGPVSDPLAVVDPELRVHGVNRLRVVDSSIIPRTISAHTHAPAVMIGEKAADMIKATWGVAVVQNAASLTVPIATYNIFTRRTSILGAKTRTVDTSTVSQHLDHAHSDDGEAFVETVQAEESRDYVYRDEVPLNHVDRNGRLLYSYPQNPIINIVMQTAAPNYVPKNPNDFFDFLRDSYPLPGGAKSPYDEYDYIIVGAGSAGSVLASRLTEDKNVTVLLLEAGKPEMLLTDMPALAPYFQSTDYTWQYYMEYQPGVCTGMINGRCFWPRGKAVGGTSVVNYMIYTRGRPIEWNRIAAAGNYGWSYNDVLYYYMKSERASLDGLEKSPFRSRDGVVPVEHVPKKILGHPTIDYNSPHELGFGYVQTTTSFGHRFSAAKSFLHKQKKRRNLHILPQTTATKILIDPQTLTAYGVEYVRNRIKSTVRARKEVILSAGPIASPQLLMLSGIGPQNHLRSKGIPVLKDLPVGQTLYDHICFPGLIFELNTTGMSLSEARALNVREVVTWLRHGESAISSPGGVEGIGYIKTPVSDDPDPIPDIELISIGGSLTSDGGIGSKAVRRGMRIREEVFDRAFGELEKFDRDTWSAFPMLLHPKSVGRVELKDSNPFSHPLMYGNYLTDPKDVATFIASFRHIQALANTPPFQRYGAKLHRAEYPECRSQIFDSDEYWECALRSLTATLHHQIATCRMGPVGDPLAVVDPELRVHGVNRLRYITKDSIRTYTRSRYDDRRKSSRHDKMDMECIKCRTGILNQIIKNKLVNNISDKMKNNILFLIFFYLLQLSSSDYNYEEYVTIEEEEYAVPRECRGYCEEIGFREKRSGPQVKSHVLEAMMTTKVLPLKKDEPDIFSFLRDPYELPKGFKGPLSEYDFIIVGAGSAGSVLASRLTEDKRTTVLLIEAGRGESIITDVPILAPLLQQTDYVWPYVMEYQPGVCTGMVDGKCFWPRGKAVGGTSVVNYMIYTRGMQEDWDRIAAAGNYGWSYNDVIPYYIKSERADLKGLRNSPWHGRDGELSVEDIPFRSKLSKAFLDAAKIYGHRRVDYNSPDAFGFNYIQATITKGQRASSAKAFLHKNKKRKNLHILVSSRATKVIIDPKNKQAVGVEFHKNGRVYQIRANKEVILSAGPIESPHLLMLSGIGPRKQLQSFGIPVIQDLKVGESLYDHISFPALAFTLNQTRLTLVEKKIATIQNTIQYDQYGDGPMSSLAGVETIGYIKTNISNEVGDYPDIELLGSCASLASDEGNIVAKGIRMADWLYNDVYKPIENVESFTILFMLLHPKSKGYLRLQSADPFQQPALYGNYLTHQQDVDTMIAAIRYIIKLVDTPPFKKYGAKLHKKKFPNCNQYEFGSDNYWECAVRTVTATLHHQITTCKMGPPTDPEAVVDPELRVYGVANLRVVDSSIIPRTIVAHTNAPAIMIGEKAADMIKRTWKLY</sequence>
<feature type="domain" description="Glucose-methanol-choline oxidoreductase N-terminal" evidence="3">
    <location>
        <begin position="1520"/>
        <end position="1543"/>
    </location>
</feature>
<dbReference type="PROSITE" id="PS00623">
    <property type="entry name" value="GMC_OXRED_1"/>
    <property type="match status" value="3"/>
</dbReference>
<evidence type="ECO:0000259" key="3">
    <source>
        <dbReference type="PROSITE" id="PS00623"/>
    </source>
</evidence>
<dbReference type="InterPro" id="IPR007867">
    <property type="entry name" value="GMC_OxRtase_C"/>
</dbReference>
<comment type="similarity">
    <text evidence="1 2">Belongs to the GMC oxidoreductase family.</text>
</comment>
<dbReference type="Gene3D" id="3.50.50.60">
    <property type="entry name" value="FAD/NAD(P)-binding domain"/>
    <property type="match status" value="3"/>
</dbReference>
<dbReference type="Proteomes" id="UP000648187">
    <property type="component" value="Unassembled WGS sequence"/>
</dbReference>
<dbReference type="Pfam" id="PF05199">
    <property type="entry name" value="GMC_oxred_C"/>
    <property type="match status" value="3"/>
</dbReference>
<dbReference type="Pfam" id="PF00732">
    <property type="entry name" value="GMC_oxred_N"/>
    <property type="match status" value="3"/>
</dbReference>
<keyword evidence="2" id="KW-0285">Flavoprotein</keyword>
<feature type="domain" description="Glucose-methanol-choline oxidoreductase N-terminal" evidence="4">
    <location>
        <begin position="1008"/>
        <end position="1022"/>
    </location>
</feature>
<keyword evidence="6" id="KW-1185">Reference proteome</keyword>
<comment type="caution">
    <text evidence="5">The sequence shown here is derived from an EMBL/GenBank/DDBJ whole genome shotgun (WGS) entry which is preliminary data.</text>
</comment>
<dbReference type="Gene3D" id="3.30.560.10">
    <property type="entry name" value="Glucose Oxidase, domain 3"/>
    <property type="match status" value="3"/>
</dbReference>
<feature type="domain" description="Glucose-methanol-choline oxidoreductase N-terminal" evidence="3">
    <location>
        <begin position="844"/>
        <end position="867"/>
    </location>
</feature>
<dbReference type="SUPFAM" id="SSF54373">
    <property type="entry name" value="FAD-linked reductases, C-terminal domain"/>
    <property type="match status" value="3"/>
</dbReference>
<evidence type="ECO:0000313" key="5">
    <source>
        <dbReference type="EMBL" id="KAF9417304.1"/>
    </source>
</evidence>
<evidence type="ECO:0000256" key="2">
    <source>
        <dbReference type="RuleBase" id="RU003968"/>
    </source>
</evidence>
<dbReference type="PANTHER" id="PTHR11552:SF208">
    <property type="entry name" value="RE36204P-RELATED"/>
    <property type="match status" value="1"/>
</dbReference>
<dbReference type="PANTHER" id="PTHR11552">
    <property type="entry name" value="GLUCOSE-METHANOL-CHOLINE GMC OXIDOREDUCTASE"/>
    <property type="match status" value="1"/>
</dbReference>
<dbReference type="GO" id="GO:0016614">
    <property type="term" value="F:oxidoreductase activity, acting on CH-OH group of donors"/>
    <property type="evidence" value="ECO:0007669"/>
    <property type="project" value="InterPro"/>
</dbReference>
<dbReference type="InterPro" id="IPR012132">
    <property type="entry name" value="GMC_OxRdtase"/>
</dbReference>
<evidence type="ECO:0000259" key="4">
    <source>
        <dbReference type="PROSITE" id="PS00624"/>
    </source>
</evidence>
<dbReference type="PROSITE" id="PS00624">
    <property type="entry name" value="GMC_OXRED_2"/>
    <property type="match status" value="3"/>
</dbReference>
<feature type="domain" description="Glucose-methanol-choline oxidoreductase N-terminal" evidence="4">
    <location>
        <begin position="322"/>
        <end position="336"/>
    </location>
</feature>
<name>A0A835GIW2_SPOEX</name>
<dbReference type="EMBL" id="JACKWZ010000073">
    <property type="protein sequence ID" value="KAF9417304.1"/>
    <property type="molecule type" value="Genomic_DNA"/>
</dbReference>
<keyword evidence="2" id="KW-0274">FAD</keyword>
<protein>
    <recommendedName>
        <fullName evidence="3 4">Glucose-methanol-choline oxidoreductase N-terminal domain-containing protein</fullName>
    </recommendedName>
</protein>